<dbReference type="InterPro" id="IPR033412">
    <property type="entry name" value="PFOR_II"/>
</dbReference>
<dbReference type="Proteomes" id="UP000323824">
    <property type="component" value="Chromosome"/>
</dbReference>
<sequence length="346" mass="37714">MSKKILMKGNEAAAEAAIIAGCRYYFGYPITPQNEIPEYMSKRLPEVGGTFIQAESETAAINMVFGASASGARSMTSSSSPGISLKQEGISYLAAAQLPCVVIDITRGGPGLGNIAGSQGDYFQATRGGGHGDYRVIVLAPANCQELADLTLKAFDLADEYRMVVMILADGFLGQMSEPVVLPEPTNKVFNKDWAVGIGKKNKVASLILSPEDGLTKHNYVLKEIYDRVEEDVRLYEEYKLDDAEYMLCAYGSSARICKQAVEELRSKGVKVGYFRPISLWPFPYKELKALSVGKKKILTVEMSLGQMIEDVKLAVEGSIPVDFYGIPGGMIPTPEAIEERVLSYE</sequence>
<evidence type="ECO:0000259" key="3">
    <source>
        <dbReference type="Pfam" id="PF17147"/>
    </source>
</evidence>
<dbReference type="NCBIfam" id="NF005507">
    <property type="entry name" value="PRK07119.1"/>
    <property type="match status" value="1"/>
</dbReference>
<dbReference type="InterPro" id="IPR002880">
    <property type="entry name" value="Pyrv_Fd/Flavodoxin_OxRdtase_N"/>
</dbReference>
<dbReference type="InterPro" id="IPR029061">
    <property type="entry name" value="THDP-binding"/>
</dbReference>
<keyword evidence="1" id="KW-0560">Oxidoreductase</keyword>
<dbReference type="InterPro" id="IPR052368">
    <property type="entry name" value="2-oxoacid_oxidoreductase"/>
</dbReference>
<feature type="domain" description="Pyruvate:ferredoxin oxidoreductase core" evidence="3">
    <location>
        <begin position="244"/>
        <end position="338"/>
    </location>
</feature>
<reference evidence="4 5" key="1">
    <citation type="submission" date="2019-02" db="EMBL/GenBank/DDBJ databases">
        <authorList>
            <person name="Fomenkov A."/>
            <person name="Dubinina G."/>
            <person name="Grabovich M."/>
            <person name="Vincze T."/>
            <person name="Roberts R.J."/>
        </authorList>
    </citation>
    <scope>NUCLEOTIDE SEQUENCE [LARGE SCALE GENOMIC DNA]</scope>
    <source>
        <strain evidence="4 5">P</strain>
    </source>
</reference>
<proteinExistence type="predicted"/>
<organism evidence="4 5">
    <name type="scientific">Thiospirochaeta perfilievii</name>
    <dbReference type="NCBI Taxonomy" id="252967"/>
    <lineage>
        <taxon>Bacteria</taxon>
        <taxon>Pseudomonadati</taxon>
        <taxon>Spirochaetota</taxon>
        <taxon>Spirochaetia</taxon>
        <taxon>Spirochaetales</taxon>
        <taxon>Spirochaetaceae</taxon>
        <taxon>Thiospirochaeta</taxon>
    </lineage>
</organism>
<keyword evidence="5" id="KW-1185">Reference proteome</keyword>
<dbReference type="Gene3D" id="3.40.50.920">
    <property type="match status" value="1"/>
</dbReference>
<reference evidence="4 5" key="2">
    <citation type="submission" date="2019-09" db="EMBL/GenBank/DDBJ databases">
        <title>Complete Genome Sequence and Methylome Analysis of free living Spirochaetas.</title>
        <authorList>
            <person name="Leshcheva N."/>
            <person name="Mikheeva N."/>
        </authorList>
    </citation>
    <scope>NUCLEOTIDE SEQUENCE [LARGE SCALE GENOMIC DNA]</scope>
    <source>
        <strain evidence="4 5">P</strain>
    </source>
</reference>
<protein>
    <submittedName>
        <fullName evidence="4">3-methyl-2-oxobutanoate dehydrogenase subunit VorB</fullName>
    </submittedName>
</protein>
<name>A0A5C1QCK7_9SPIO</name>
<dbReference type="PANTHER" id="PTHR43088">
    <property type="entry name" value="SUBUNIT OF PYRUVATE:FLAVODOXIN OXIDOREDUCTASE-RELATED"/>
    <property type="match status" value="1"/>
</dbReference>
<dbReference type="Pfam" id="PF01855">
    <property type="entry name" value="POR_N"/>
    <property type="match status" value="1"/>
</dbReference>
<evidence type="ECO:0000256" key="1">
    <source>
        <dbReference type="ARBA" id="ARBA00023002"/>
    </source>
</evidence>
<dbReference type="AlphaFoldDB" id="A0A5C1QCK7"/>
<feature type="domain" description="Pyruvate flavodoxin/ferredoxin oxidoreductase pyrimidine binding" evidence="2">
    <location>
        <begin position="15"/>
        <end position="237"/>
    </location>
</feature>
<dbReference type="SUPFAM" id="SSF52922">
    <property type="entry name" value="TK C-terminal domain-like"/>
    <property type="match status" value="1"/>
</dbReference>
<dbReference type="PANTHER" id="PTHR43088:SF1">
    <property type="entry name" value="SUBUNIT OF PYRUVATE:FLAVODOXIN OXIDOREDUCTASE"/>
    <property type="match status" value="1"/>
</dbReference>
<evidence type="ECO:0000313" key="5">
    <source>
        <dbReference type="Proteomes" id="UP000323824"/>
    </source>
</evidence>
<dbReference type="CDD" id="cd07034">
    <property type="entry name" value="TPP_PYR_PFOR_IOR-alpha_like"/>
    <property type="match status" value="1"/>
</dbReference>
<dbReference type="RefSeq" id="WP_149569067.1">
    <property type="nucleotide sequence ID" value="NZ_CP035807.1"/>
</dbReference>
<gene>
    <name evidence="4" type="primary">vorB</name>
    <name evidence="4" type="ORF">EW093_14365</name>
</gene>
<dbReference type="OrthoDB" id="9794954at2"/>
<evidence type="ECO:0000259" key="2">
    <source>
        <dbReference type="Pfam" id="PF01855"/>
    </source>
</evidence>
<dbReference type="Pfam" id="PF17147">
    <property type="entry name" value="PFOR_II"/>
    <property type="match status" value="1"/>
</dbReference>
<dbReference type="Gene3D" id="3.40.50.970">
    <property type="match status" value="1"/>
</dbReference>
<dbReference type="KEGG" id="sper:EW093_14365"/>
<dbReference type="EMBL" id="CP035807">
    <property type="protein sequence ID" value="QEN05833.1"/>
    <property type="molecule type" value="Genomic_DNA"/>
</dbReference>
<dbReference type="GO" id="GO:0016491">
    <property type="term" value="F:oxidoreductase activity"/>
    <property type="evidence" value="ECO:0007669"/>
    <property type="project" value="UniProtKB-KW"/>
</dbReference>
<evidence type="ECO:0000313" key="4">
    <source>
        <dbReference type="EMBL" id="QEN05833.1"/>
    </source>
</evidence>
<dbReference type="SUPFAM" id="SSF52518">
    <property type="entry name" value="Thiamin diphosphate-binding fold (THDP-binding)"/>
    <property type="match status" value="1"/>
</dbReference>
<dbReference type="InterPro" id="IPR009014">
    <property type="entry name" value="Transketo_C/PFOR_II"/>
</dbReference>
<accession>A0A5C1QCK7</accession>